<comment type="caution">
    <text evidence="1">The sequence shown here is derived from an EMBL/GenBank/DDBJ whole genome shotgun (WGS) entry which is preliminary data.</text>
</comment>
<dbReference type="EMBL" id="JBBNAG010000012">
    <property type="protein sequence ID" value="KAK9089092.1"/>
    <property type="molecule type" value="Genomic_DNA"/>
</dbReference>
<proteinExistence type="predicted"/>
<organism evidence="1 2">
    <name type="scientific">Stephania cephalantha</name>
    <dbReference type="NCBI Taxonomy" id="152367"/>
    <lineage>
        <taxon>Eukaryota</taxon>
        <taxon>Viridiplantae</taxon>
        <taxon>Streptophyta</taxon>
        <taxon>Embryophyta</taxon>
        <taxon>Tracheophyta</taxon>
        <taxon>Spermatophyta</taxon>
        <taxon>Magnoliopsida</taxon>
        <taxon>Ranunculales</taxon>
        <taxon>Menispermaceae</taxon>
        <taxon>Menispermoideae</taxon>
        <taxon>Cissampelideae</taxon>
        <taxon>Stephania</taxon>
    </lineage>
</organism>
<name>A0AAP0ECM1_9MAGN</name>
<protein>
    <submittedName>
        <fullName evidence="1">Uncharacterized protein</fullName>
    </submittedName>
</protein>
<gene>
    <name evidence="1" type="ORF">Scep_028174</name>
</gene>
<sequence length="74" mass="8851">MLFLISFLVLNDYFCRSLRFINISIYLLMITCRDVLFNLVWLDEHFSCLSDESYIDIDIIVLILEDVCCNSKRF</sequence>
<dbReference type="Proteomes" id="UP001419268">
    <property type="component" value="Unassembled WGS sequence"/>
</dbReference>
<dbReference type="AlphaFoldDB" id="A0AAP0ECM1"/>
<accession>A0AAP0ECM1</accession>
<evidence type="ECO:0000313" key="2">
    <source>
        <dbReference type="Proteomes" id="UP001419268"/>
    </source>
</evidence>
<evidence type="ECO:0000313" key="1">
    <source>
        <dbReference type="EMBL" id="KAK9089092.1"/>
    </source>
</evidence>
<keyword evidence="2" id="KW-1185">Reference proteome</keyword>
<reference evidence="1 2" key="1">
    <citation type="submission" date="2024-01" db="EMBL/GenBank/DDBJ databases">
        <title>Genome assemblies of Stephania.</title>
        <authorList>
            <person name="Yang L."/>
        </authorList>
    </citation>
    <scope>NUCLEOTIDE SEQUENCE [LARGE SCALE GENOMIC DNA]</scope>
    <source>
        <strain evidence="1">JXDWG</strain>
        <tissue evidence="1">Leaf</tissue>
    </source>
</reference>